<feature type="transmembrane region" description="Helical" evidence="1">
    <location>
        <begin position="60"/>
        <end position="79"/>
    </location>
</feature>
<dbReference type="RefSeq" id="WP_354602497.1">
    <property type="nucleotide sequence ID" value="NZ_JBEWZI010000026.1"/>
</dbReference>
<feature type="transmembrane region" description="Helical" evidence="1">
    <location>
        <begin position="85"/>
        <end position="109"/>
    </location>
</feature>
<protein>
    <submittedName>
        <fullName evidence="2">DUF2069 domain-containing protein</fullName>
    </submittedName>
</protein>
<dbReference type="Proteomes" id="UP001549691">
    <property type="component" value="Unassembled WGS sequence"/>
</dbReference>
<keyword evidence="1" id="KW-0472">Membrane</keyword>
<gene>
    <name evidence="2" type="ORF">ABXR19_17780</name>
</gene>
<dbReference type="Pfam" id="PF09842">
    <property type="entry name" value="DUF2069"/>
    <property type="match status" value="1"/>
</dbReference>
<organism evidence="2 3">
    <name type="scientific">Uliginosibacterium flavum</name>
    <dbReference type="NCBI Taxonomy" id="1396831"/>
    <lineage>
        <taxon>Bacteria</taxon>
        <taxon>Pseudomonadati</taxon>
        <taxon>Pseudomonadota</taxon>
        <taxon>Betaproteobacteria</taxon>
        <taxon>Rhodocyclales</taxon>
        <taxon>Zoogloeaceae</taxon>
        <taxon>Uliginosibacterium</taxon>
    </lineage>
</organism>
<keyword evidence="1" id="KW-1133">Transmembrane helix</keyword>
<proteinExistence type="predicted"/>
<dbReference type="InterPro" id="IPR018643">
    <property type="entry name" value="DUF2069_membrane"/>
</dbReference>
<reference evidence="2 3" key="1">
    <citation type="submission" date="2024-07" db="EMBL/GenBank/DDBJ databases">
        <title>Uliginosibacterium flavum JJ3220;KACC:17644.</title>
        <authorList>
            <person name="Kim M.K."/>
        </authorList>
    </citation>
    <scope>NUCLEOTIDE SEQUENCE [LARGE SCALE GENOMIC DNA]</scope>
    <source>
        <strain evidence="2 3">KACC:17644</strain>
    </source>
</reference>
<evidence type="ECO:0000313" key="3">
    <source>
        <dbReference type="Proteomes" id="UP001549691"/>
    </source>
</evidence>
<keyword evidence="3" id="KW-1185">Reference proteome</keyword>
<sequence length="116" mass="12860">MSLRNLRLASLACLLGLIALCLATELWLAPVRPGGSWLVLKVLPLLAALRGFLYARRYTYQWMSLLIWFYFTAGVLRAWGDKGLAAWLGGSESLLALLLFALCCAFAYYSAPSRQA</sequence>
<accession>A0ABV2TQ30</accession>
<evidence type="ECO:0000256" key="1">
    <source>
        <dbReference type="SAM" id="Phobius"/>
    </source>
</evidence>
<dbReference type="EMBL" id="JBEWZI010000026">
    <property type="protein sequence ID" value="MET7016040.1"/>
    <property type="molecule type" value="Genomic_DNA"/>
</dbReference>
<name>A0ABV2TQ30_9RHOO</name>
<keyword evidence="1" id="KW-0812">Transmembrane</keyword>
<comment type="caution">
    <text evidence="2">The sequence shown here is derived from an EMBL/GenBank/DDBJ whole genome shotgun (WGS) entry which is preliminary data.</text>
</comment>
<feature type="transmembrane region" description="Helical" evidence="1">
    <location>
        <begin position="33"/>
        <end position="53"/>
    </location>
</feature>
<evidence type="ECO:0000313" key="2">
    <source>
        <dbReference type="EMBL" id="MET7016040.1"/>
    </source>
</evidence>